<dbReference type="EMBL" id="CM001219">
    <property type="protein sequence ID" value="AES71192.2"/>
    <property type="molecule type" value="Genomic_DNA"/>
</dbReference>
<dbReference type="SUPFAM" id="SSF50630">
    <property type="entry name" value="Acid proteases"/>
    <property type="match status" value="1"/>
</dbReference>
<dbReference type="PANTHER" id="PTHR10635">
    <property type="entry name" value="COATOMER SUBUNIT BETA"/>
    <property type="match status" value="1"/>
</dbReference>
<dbReference type="Gene3D" id="1.25.10.10">
    <property type="entry name" value="Leucine-rich Repeat Variant"/>
    <property type="match status" value="1"/>
</dbReference>
<keyword evidence="3" id="KW-1185">Reference proteome</keyword>
<dbReference type="InterPro" id="IPR021109">
    <property type="entry name" value="Peptidase_aspartic_dom_sf"/>
</dbReference>
<dbReference type="InterPro" id="IPR016024">
    <property type="entry name" value="ARM-type_fold"/>
</dbReference>
<accession>A0A0C3VIJ7</accession>
<dbReference type="PANTHER" id="PTHR10635:SF0">
    <property type="entry name" value="COATOMER SUBUNIT BETA"/>
    <property type="match status" value="1"/>
</dbReference>
<protein>
    <submittedName>
        <fullName evidence="1">Adaptin amino-terminal region protein</fullName>
    </submittedName>
</protein>
<organism evidence="1 3">
    <name type="scientific">Medicago truncatula</name>
    <name type="common">Barrel medic</name>
    <name type="synonym">Medicago tribuloides</name>
    <dbReference type="NCBI Taxonomy" id="3880"/>
    <lineage>
        <taxon>Eukaryota</taxon>
        <taxon>Viridiplantae</taxon>
        <taxon>Streptophyta</taxon>
        <taxon>Embryophyta</taxon>
        <taxon>Tracheophyta</taxon>
        <taxon>Spermatophyta</taxon>
        <taxon>Magnoliopsida</taxon>
        <taxon>eudicotyledons</taxon>
        <taxon>Gunneridae</taxon>
        <taxon>Pentapetalae</taxon>
        <taxon>rosids</taxon>
        <taxon>fabids</taxon>
        <taxon>Fabales</taxon>
        <taxon>Fabaceae</taxon>
        <taxon>Papilionoideae</taxon>
        <taxon>50 kb inversion clade</taxon>
        <taxon>NPAAA clade</taxon>
        <taxon>Hologalegina</taxon>
        <taxon>IRL clade</taxon>
        <taxon>Trifolieae</taxon>
        <taxon>Medicago</taxon>
    </lineage>
</organism>
<dbReference type="AlphaFoldDB" id="G7JBV2"/>
<dbReference type="EnsemblPlants" id="AES71192">
    <property type="protein sequence ID" value="AES71192"/>
    <property type="gene ID" value="MTR_3g071150"/>
</dbReference>
<reference evidence="2" key="3">
    <citation type="submission" date="2015-04" db="UniProtKB">
        <authorList>
            <consortium name="EnsemblPlants"/>
        </authorList>
    </citation>
    <scope>IDENTIFICATION</scope>
    <source>
        <strain evidence="2">cv. Jemalong A17</strain>
    </source>
</reference>
<dbReference type="PaxDb" id="3880-AES71192"/>
<name>G7JBV2_MEDTR</name>
<dbReference type="GO" id="GO:0005737">
    <property type="term" value="C:cytoplasm"/>
    <property type="evidence" value="ECO:0007669"/>
    <property type="project" value="InterPro"/>
</dbReference>
<dbReference type="Gene3D" id="2.40.70.10">
    <property type="entry name" value="Acid Proteases"/>
    <property type="match status" value="1"/>
</dbReference>
<evidence type="ECO:0000313" key="2">
    <source>
        <dbReference type="EnsemblPlants" id="AES71192"/>
    </source>
</evidence>
<dbReference type="HOGENOM" id="CLU_1125961_0_0_1"/>
<accession>G7JBV2</accession>
<gene>
    <name evidence="1" type="ordered locus">MTR_3g071150</name>
</gene>
<dbReference type="SUPFAM" id="SSF48371">
    <property type="entry name" value="ARM repeat"/>
    <property type="match status" value="1"/>
</dbReference>
<proteinExistence type="predicted"/>
<dbReference type="GO" id="GO:0006886">
    <property type="term" value="P:intracellular protein transport"/>
    <property type="evidence" value="ECO:0007669"/>
    <property type="project" value="InterPro"/>
</dbReference>
<evidence type="ECO:0000313" key="1">
    <source>
        <dbReference type="EMBL" id="AES71192.2"/>
    </source>
</evidence>
<dbReference type="eggNOG" id="KOG1058">
    <property type="taxonomic scope" value="Eukaryota"/>
</dbReference>
<evidence type="ECO:0000313" key="3">
    <source>
        <dbReference type="Proteomes" id="UP000002051"/>
    </source>
</evidence>
<sequence length="247" mass="28064">MEKSCSLVVHFDKGTPALTTEIKESLKRNDVAAKIEALKKTIMLLLNGETIPQLFITVIHYVLTCVNHTVQKLLLLYLEITDKTDSRGKVLPEMVLFTNLRLSKSSRINESEIVEPLIPSILLNLEHRHPFVRRNVVLAVMSVYKLPQGEQLLDSAPEIVEKFLVSEQDVSRITQCPSKLAGNSVQPFNLFIDTGTDFTWVQCFYEKCQGCTMPRDKLYYKPSKLVKYGSALCIMKDMETLLKLKVS</sequence>
<dbReference type="STRING" id="3880.G7JBV2"/>
<dbReference type="InterPro" id="IPR016460">
    <property type="entry name" value="COPB1"/>
</dbReference>
<reference evidence="1 3" key="1">
    <citation type="journal article" date="2011" name="Nature">
        <title>The Medicago genome provides insight into the evolution of rhizobial symbioses.</title>
        <authorList>
            <person name="Young N.D."/>
            <person name="Debelle F."/>
            <person name="Oldroyd G.E."/>
            <person name="Geurts R."/>
            <person name="Cannon S.B."/>
            <person name="Udvardi M.K."/>
            <person name="Benedito V.A."/>
            <person name="Mayer K.F."/>
            <person name="Gouzy J."/>
            <person name="Schoof H."/>
            <person name="Van de Peer Y."/>
            <person name="Proost S."/>
            <person name="Cook D.R."/>
            <person name="Meyers B.C."/>
            <person name="Spannagl M."/>
            <person name="Cheung F."/>
            <person name="De Mita S."/>
            <person name="Krishnakumar V."/>
            <person name="Gundlach H."/>
            <person name="Zhou S."/>
            <person name="Mudge J."/>
            <person name="Bharti A.K."/>
            <person name="Murray J.D."/>
            <person name="Naoumkina M.A."/>
            <person name="Rosen B."/>
            <person name="Silverstein K.A."/>
            <person name="Tang H."/>
            <person name="Rombauts S."/>
            <person name="Zhao P.X."/>
            <person name="Zhou P."/>
            <person name="Barbe V."/>
            <person name="Bardou P."/>
            <person name="Bechner M."/>
            <person name="Bellec A."/>
            <person name="Berger A."/>
            <person name="Berges H."/>
            <person name="Bidwell S."/>
            <person name="Bisseling T."/>
            <person name="Choisne N."/>
            <person name="Couloux A."/>
            <person name="Denny R."/>
            <person name="Deshpande S."/>
            <person name="Dai X."/>
            <person name="Doyle J.J."/>
            <person name="Dudez A.M."/>
            <person name="Farmer A.D."/>
            <person name="Fouteau S."/>
            <person name="Franken C."/>
            <person name="Gibelin C."/>
            <person name="Gish J."/>
            <person name="Goldstein S."/>
            <person name="Gonzalez A.J."/>
            <person name="Green P.J."/>
            <person name="Hallab A."/>
            <person name="Hartog M."/>
            <person name="Hua A."/>
            <person name="Humphray S.J."/>
            <person name="Jeong D.H."/>
            <person name="Jing Y."/>
            <person name="Jocker A."/>
            <person name="Kenton S.M."/>
            <person name="Kim D.J."/>
            <person name="Klee K."/>
            <person name="Lai H."/>
            <person name="Lang C."/>
            <person name="Lin S."/>
            <person name="Macmil S.L."/>
            <person name="Magdelenat G."/>
            <person name="Matthews L."/>
            <person name="McCorrison J."/>
            <person name="Monaghan E.L."/>
            <person name="Mun J.H."/>
            <person name="Najar F.Z."/>
            <person name="Nicholson C."/>
            <person name="Noirot C."/>
            <person name="O'Bleness M."/>
            <person name="Paule C.R."/>
            <person name="Poulain J."/>
            <person name="Prion F."/>
            <person name="Qin B."/>
            <person name="Qu C."/>
            <person name="Retzel E.F."/>
            <person name="Riddle C."/>
            <person name="Sallet E."/>
            <person name="Samain S."/>
            <person name="Samson N."/>
            <person name="Sanders I."/>
            <person name="Saurat O."/>
            <person name="Scarpelli C."/>
            <person name="Schiex T."/>
            <person name="Segurens B."/>
            <person name="Severin A.J."/>
            <person name="Sherrier D.J."/>
            <person name="Shi R."/>
            <person name="Sims S."/>
            <person name="Singer S.R."/>
            <person name="Sinharoy S."/>
            <person name="Sterck L."/>
            <person name="Viollet A."/>
            <person name="Wang B.B."/>
            <person name="Wang K."/>
            <person name="Wang M."/>
            <person name="Wang X."/>
            <person name="Warfsmann J."/>
            <person name="Weissenbach J."/>
            <person name="White D.D."/>
            <person name="White J.D."/>
            <person name="Wiley G.B."/>
            <person name="Wincker P."/>
            <person name="Xing Y."/>
            <person name="Yang L."/>
            <person name="Yao Z."/>
            <person name="Ying F."/>
            <person name="Zhai J."/>
            <person name="Zhou L."/>
            <person name="Zuber A."/>
            <person name="Denarie J."/>
            <person name="Dixon R.A."/>
            <person name="May G.D."/>
            <person name="Schwartz D.C."/>
            <person name="Rogers J."/>
            <person name="Quetier F."/>
            <person name="Town C.D."/>
            <person name="Roe B.A."/>
        </authorList>
    </citation>
    <scope>NUCLEOTIDE SEQUENCE [LARGE SCALE GENOMIC DNA]</scope>
    <source>
        <strain evidence="1">A17</strain>
        <strain evidence="2 3">cv. Jemalong A17</strain>
    </source>
</reference>
<dbReference type="Proteomes" id="UP000002051">
    <property type="component" value="Chromosome 3"/>
</dbReference>
<reference evidence="1 3" key="2">
    <citation type="journal article" date="2014" name="BMC Genomics">
        <title>An improved genome release (version Mt4.0) for the model legume Medicago truncatula.</title>
        <authorList>
            <person name="Tang H."/>
            <person name="Krishnakumar V."/>
            <person name="Bidwell S."/>
            <person name="Rosen B."/>
            <person name="Chan A."/>
            <person name="Zhou S."/>
            <person name="Gentzbittel L."/>
            <person name="Childs K.L."/>
            <person name="Yandell M."/>
            <person name="Gundlach H."/>
            <person name="Mayer K.F."/>
            <person name="Schwartz D.C."/>
            <person name="Town C.D."/>
        </authorList>
    </citation>
    <scope>GENOME REANNOTATION</scope>
    <source>
        <strain evidence="2 3">cv. Jemalong A17</strain>
    </source>
</reference>
<dbReference type="InterPro" id="IPR011989">
    <property type="entry name" value="ARM-like"/>
</dbReference>